<accession>Q1IJD8</accession>
<dbReference type="AlphaFoldDB" id="Q1IJD8"/>
<dbReference type="OrthoDB" id="127623at2"/>
<dbReference type="eggNOG" id="ENOG502Z84I">
    <property type="taxonomic scope" value="Bacteria"/>
</dbReference>
<name>Q1IJD8_KORVE</name>
<sequence>MSHRCLVWFSSLLVIPFAYSQTAAPNASPAPTFESKVRAVLVDVVVIGGKGEPVLGLHKQDFRVTEDGKPQTISSFEEHTGVPPTEVKLPPMPPGVFTNFPALLKADTVNVLLVDALNTQTQDQSFSRSQMIKYLKTIPPGAHIAIFTLTSQLRMLQEFTTDSSVLLAALNDPAVAGPHQSPLLQSQVEKDAYERLGAMVALAPSAPMQNLAKEAVNPALAVKQMLEETVVRITESRVQITLRAMQQLGRYLGSFPGRKNVIWISGSFPINFMADPSLPDPNAVVRGFQGEIQRTADLLTAAQVAVYPVGAAGLRVDALYQANAKEIGFYSTGGFVQDQVQGLHAGIDERAGNDLTMEEMAKDTGGQAFYNSNGINDVLTRITNNGMRYYEISYTSTNTKVDGSYRHISVELLKGKHKLSYRRGYYALDAAAVRQSELEAAPDPLLPLVGFAVPDVAQILYKLRVLPSSPQPAVDATPAGSNRDLKGPVTRYDVDFAVAPDDLKYDIGPDGTRHGDVEVKLVAYDSSGKPVNMVSGRKAMSLDPQTYATLQKVGLQIHEQIDVPSKGDFHLRTGIYDLKSSNAGTLGIKMKDVAASQQATK</sequence>
<dbReference type="EMBL" id="CP000360">
    <property type="protein sequence ID" value="ABF43012.1"/>
    <property type="molecule type" value="Genomic_DNA"/>
</dbReference>
<dbReference type="KEGG" id="aba:Acid345_4012"/>
<evidence type="ECO:0000256" key="1">
    <source>
        <dbReference type="SAM" id="SignalP"/>
    </source>
</evidence>
<dbReference type="RefSeq" id="WP_011524811.1">
    <property type="nucleotide sequence ID" value="NC_008009.1"/>
</dbReference>
<keyword evidence="3" id="KW-1185">Reference proteome</keyword>
<organism evidence="2 3">
    <name type="scientific">Koribacter versatilis (strain Ellin345)</name>
    <dbReference type="NCBI Taxonomy" id="204669"/>
    <lineage>
        <taxon>Bacteria</taxon>
        <taxon>Pseudomonadati</taxon>
        <taxon>Acidobacteriota</taxon>
        <taxon>Terriglobia</taxon>
        <taxon>Terriglobales</taxon>
        <taxon>Candidatus Korobacteraceae</taxon>
        <taxon>Candidatus Korobacter</taxon>
    </lineage>
</organism>
<feature type="signal peptide" evidence="1">
    <location>
        <begin position="1"/>
        <end position="20"/>
    </location>
</feature>
<reference evidence="2 3" key="1">
    <citation type="journal article" date="2009" name="Appl. Environ. Microbiol.">
        <title>Three genomes from the phylum Acidobacteria provide insight into the lifestyles of these microorganisms in soils.</title>
        <authorList>
            <person name="Ward N.L."/>
            <person name="Challacombe J.F."/>
            <person name="Janssen P.H."/>
            <person name="Henrissat B."/>
            <person name="Coutinho P.M."/>
            <person name="Wu M."/>
            <person name="Xie G."/>
            <person name="Haft D.H."/>
            <person name="Sait M."/>
            <person name="Badger J."/>
            <person name="Barabote R.D."/>
            <person name="Bradley B."/>
            <person name="Brettin T.S."/>
            <person name="Brinkac L.M."/>
            <person name="Bruce D."/>
            <person name="Creasy T."/>
            <person name="Daugherty S.C."/>
            <person name="Davidsen T.M."/>
            <person name="DeBoy R.T."/>
            <person name="Detter J.C."/>
            <person name="Dodson R.J."/>
            <person name="Durkin A.S."/>
            <person name="Ganapathy A."/>
            <person name="Gwinn-Giglio M."/>
            <person name="Han C.S."/>
            <person name="Khouri H."/>
            <person name="Kiss H."/>
            <person name="Kothari S.P."/>
            <person name="Madupu R."/>
            <person name="Nelson K.E."/>
            <person name="Nelson W.C."/>
            <person name="Paulsen I."/>
            <person name="Penn K."/>
            <person name="Ren Q."/>
            <person name="Rosovitz M.J."/>
            <person name="Selengut J.D."/>
            <person name="Shrivastava S."/>
            <person name="Sullivan S.A."/>
            <person name="Tapia R."/>
            <person name="Thompson L.S."/>
            <person name="Watkins K.L."/>
            <person name="Yang Q."/>
            <person name="Yu C."/>
            <person name="Zafar N."/>
            <person name="Zhou L."/>
            <person name="Kuske C.R."/>
        </authorList>
    </citation>
    <scope>NUCLEOTIDE SEQUENCE [LARGE SCALE GENOMIC DNA]</scope>
    <source>
        <strain evidence="2 3">Ellin345</strain>
    </source>
</reference>
<feature type="chain" id="PRO_5004191260" description="VWFA-related domain-containing protein" evidence="1">
    <location>
        <begin position="21"/>
        <end position="601"/>
    </location>
</feature>
<dbReference type="HOGENOM" id="CLU_454751_0_0_0"/>
<proteinExistence type="predicted"/>
<dbReference type="Proteomes" id="UP000002432">
    <property type="component" value="Chromosome"/>
</dbReference>
<dbReference type="InterPro" id="IPR017802">
    <property type="entry name" value="VWFA-rel_acidobac-type"/>
</dbReference>
<protein>
    <recommendedName>
        <fullName evidence="4">VWFA-related domain-containing protein</fullName>
    </recommendedName>
</protein>
<evidence type="ECO:0008006" key="4">
    <source>
        <dbReference type="Google" id="ProtNLM"/>
    </source>
</evidence>
<gene>
    <name evidence="2" type="ordered locus">Acid345_4012</name>
</gene>
<keyword evidence="1" id="KW-0732">Signal</keyword>
<dbReference type="NCBIfam" id="TIGR03436">
    <property type="entry name" value="acidobact_VWFA"/>
    <property type="match status" value="1"/>
</dbReference>
<dbReference type="EnsemblBacteria" id="ABF43012">
    <property type="protein sequence ID" value="ABF43012"/>
    <property type="gene ID" value="Acid345_4012"/>
</dbReference>
<evidence type="ECO:0000313" key="2">
    <source>
        <dbReference type="EMBL" id="ABF43012.1"/>
    </source>
</evidence>
<evidence type="ECO:0000313" key="3">
    <source>
        <dbReference type="Proteomes" id="UP000002432"/>
    </source>
</evidence>